<accession>A0A1Y2CYT8</accession>
<protein>
    <recommendedName>
        <fullName evidence="3">F-box domain-containing protein</fullName>
    </recommendedName>
</protein>
<reference evidence="1 2" key="1">
    <citation type="submission" date="2016-07" db="EMBL/GenBank/DDBJ databases">
        <title>Pervasive Adenine N6-methylation of Active Genes in Fungi.</title>
        <authorList>
            <consortium name="DOE Joint Genome Institute"/>
            <person name="Mondo S.J."/>
            <person name="Dannebaum R.O."/>
            <person name="Kuo R.C."/>
            <person name="Labutti K."/>
            <person name="Haridas S."/>
            <person name="Kuo A."/>
            <person name="Salamov A."/>
            <person name="Ahrendt S.R."/>
            <person name="Lipzen A."/>
            <person name="Sullivan W."/>
            <person name="Andreopoulos W.B."/>
            <person name="Clum A."/>
            <person name="Lindquist E."/>
            <person name="Daum C."/>
            <person name="Ramamoorthy G.K."/>
            <person name="Gryganskyi A."/>
            <person name="Culley D."/>
            <person name="Magnuson J.K."/>
            <person name="James T.Y."/>
            <person name="O'Malley M.A."/>
            <person name="Stajich J.E."/>
            <person name="Spatafora J.W."/>
            <person name="Visel A."/>
            <person name="Grigoriev I.V."/>
        </authorList>
    </citation>
    <scope>NUCLEOTIDE SEQUENCE [LARGE SCALE GENOMIC DNA]</scope>
    <source>
        <strain evidence="1 2">62-1032</strain>
    </source>
</reference>
<name>A0A1Y2CYT8_9BASI</name>
<evidence type="ECO:0000313" key="1">
    <source>
        <dbReference type="EMBL" id="ORY52180.1"/>
    </source>
</evidence>
<keyword evidence="2" id="KW-1185">Reference proteome</keyword>
<dbReference type="InParanoid" id="A0A1Y2CYT8"/>
<dbReference type="AlphaFoldDB" id="A0A1Y2CYT8"/>
<proteinExistence type="predicted"/>
<gene>
    <name evidence="1" type="ORF">BCR35DRAFT_310646</name>
</gene>
<organism evidence="1 2">
    <name type="scientific">Leucosporidium creatinivorum</name>
    <dbReference type="NCBI Taxonomy" id="106004"/>
    <lineage>
        <taxon>Eukaryota</taxon>
        <taxon>Fungi</taxon>
        <taxon>Dikarya</taxon>
        <taxon>Basidiomycota</taxon>
        <taxon>Pucciniomycotina</taxon>
        <taxon>Microbotryomycetes</taxon>
        <taxon>Leucosporidiales</taxon>
        <taxon>Leucosporidium</taxon>
    </lineage>
</organism>
<evidence type="ECO:0000313" key="2">
    <source>
        <dbReference type="Proteomes" id="UP000193467"/>
    </source>
</evidence>
<sequence>MAVIQDLPPELLIRILELSIDSLLFSSSQKETRKTFTRTALVTRDWRAPSQSLLSSLFHLDDAHPGCWRRYLEALCTSDGQRFRRMKRLKLDVDRQNRSALAGQLTLLQQKDVDLQELSLVSTTSRGTSRVPNALLGWLVQGIRRLELDTSIQIDENFTLSTKLLLDTLRIGSLVPELPSFLLPFASAAPRLTRLELHCWGERLTPTLNASLCELAPQITDLTIALPLYSSERRDDTASSLESFLRACTSVTAIRFFDPTPSDLKHTLSFLPNCLALLAVSNLSVDTLQDSMPKDLAETFDLPCMAKLRRWRMTSRTNSTHAMGERVEKEWRAACRARGIEPRGAERFFTGESSVGVQNASEPC</sequence>
<dbReference type="Proteomes" id="UP000193467">
    <property type="component" value="Unassembled WGS sequence"/>
</dbReference>
<evidence type="ECO:0008006" key="3">
    <source>
        <dbReference type="Google" id="ProtNLM"/>
    </source>
</evidence>
<comment type="caution">
    <text evidence="1">The sequence shown here is derived from an EMBL/GenBank/DDBJ whole genome shotgun (WGS) entry which is preliminary data.</text>
</comment>
<dbReference type="EMBL" id="MCGR01000106">
    <property type="protein sequence ID" value="ORY52180.1"/>
    <property type="molecule type" value="Genomic_DNA"/>
</dbReference>